<dbReference type="PANTHER" id="PTHR30146:SF148">
    <property type="entry name" value="HTH-TYPE TRANSCRIPTIONAL REPRESSOR PURR-RELATED"/>
    <property type="match status" value="1"/>
</dbReference>
<sequence>MAVTIDDIAKQAGVSSATISRVLNNSSYVKDETKEKVLKVIEEMNYVPSAIARSLSKRETNTIGIIVPDITNSYFGEIIKGISKVAEEVGLNIILFNTNNDVKSEIKALDEVKKHRLKGVIMTPGFGDTEFQDIFTDMINSINIPIVLVSADLNYIDLNGVFVDDIKGGYDATNLLINKGHNKIGIITGIISSSSAVNRLNGYKKALIENNISIMDHYIKEGKFNLDKAYEITKEFLDMTNPPTAIISCSNRMTLGVIKALFERKKKIPKDIALVGFNKIDLIDIVGINLTYIEDSPIELGQSSIRLLLEIFESNEKNKIKRIKIPPKVISNGSEDKVGQ</sequence>
<evidence type="ECO:0000256" key="4">
    <source>
        <dbReference type="ARBA" id="ARBA00023163"/>
    </source>
</evidence>
<keyword evidence="2" id="KW-0805">Transcription regulation</keyword>
<dbReference type="SMART" id="SM00354">
    <property type="entry name" value="HTH_LACI"/>
    <property type="match status" value="1"/>
</dbReference>
<accession>A0A9X4B1X1</accession>
<evidence type="ECO:0000259" key="6">
    <source>
        <dbReference type="PROSITE" id="PS50943"/>
    </source>
</evidence>
<dbReference type="RefSeq" id="WP_008676576.1">
    <property type="nucleotide sequence ID" value="NZ_CABKOG010000003.1"/>
</dbReference>
<dbReference type="EMBL" id="JAMRYU010000026">
    <property type="protein sequence ID" value="MDC4242195.1"/>
    <property type="molecule type" value="Genomic_DNA"/>
</dbReference>
<dbReference type="PRINTS" id="PR00036">
    <property type="entry name" value="HTHLACI"/>
</dbReference>
<evidence type="ECO:0000313" key="8">
    <source>
        <dbReference type="Proteomes" id="UP001141183"/>
    </source>
</evidence>
<protein>
    <submittedName>
        <fullName evidence="7">LacI family transcriptional regulator</fullName>
    </submittedName>
</protein>
<dbReference type="AlphaFoldDB" id="A0A9X4B1X1"/>
<dbReference type="InterPro" id="IPR000843">
    <property type="entry name" value="HTH_LacI"/>
</dbReference>
<evidence type="ECO:0000259" key="5">
    <source>
        <dbReference type="PROSITE" id="PS50932"/>
    </source>
</evidence>
<keyword evidence="4" id="KW-0804">Transcription</keyword>
<keyword evidence="1" id="KW-0678">Repressor</keyword>
<organism evidence="7 8">
    <name type="scientific">Clostridium tertium</name>
    <dbReference type="NCBI Taxonomy" id="1559"/>
    <lineage>
        <taxon>Bacteria</taxon>
        <taxon>Bacillati</taxon>
        <taxon>Bacillota</taxon>
        <taxon>Clostridia</taxon>
        <taxon>Eubacteriales</taxon>
        <taxon>Clostridiaceae</taxon>
        <taxon>Clostridium</taxon>
    </lineage>
</organism>
<dbReference type="InterPro" id="IPR010982">
    <property type="entry name" value="Lambda_DNA-bd_dom_sf"/>
</dbReference>
<dbReference type="InterPro" id="IPR001761">
    <property type="entry name" value="Peripla_BP/Lac1_sug-bd_dom"/>
</dbReference>
<dbReference type="SUPFAM" id="SSF53822">
    <property type="entry name" value="Periplasmic binding protein-like I"/>
    <property type="match status" value="1"/>
</dbReference>
<evidence type="ECO:0000256" key="2">
    <source>
        <dbReference type="ARBA" id="ARBA00023015"/>
    </source>
</evidence>
<name>A0A9X4B1X1_9CLOT</name>
<reference evidence="7" key="1">
    <citation type="submission" date="2022-05" db="EMBL/GenBank/DDBJ databases">
        <title>Draft genome sequence of Clostridium tertium strain CP3 isolated from Peru.</title>
        <authorList>
            <person name="Hurtado R."/>
            <person name="Lima L."/>
            <person name="Sousa T."/>
            <person name="Jaiswal A.K."/>
            <person name="Tiwari S."/>
            <person name="Maturrano L."/>
            <person name="Brenig B."/>
            <person name="Azevedo V."/>
        </authorList>
    </citation>
    <scope>NUCLEOTIDE SEQUENCE</scope>
    <source>
        <strain evidence="7">CP3</strain>
    </source>
</reference>
<dbReference type="GO" id="GO:0003700">
    <property type="term" value="F:DNA-binding transcription factor activity"/>
    <property type="evidence" value="ECO:0007669"/>
    <property type="project" value="TreeGrafter"/>
</dbReference>
<dbReference type="CDD" id="cd06267">
    <property type="entry name" value="PBP1_LacI_sugar_binding-like"/>
    <property type="match status" value="1"/>
</dbReference>
<dbReference type="PROSITE" id="PS00356">
    <property type="entry name" value="HTH_LACI_1"/>
    <property type="match status" value="1"/>
</dbReference>
<dbReference type="InterPro" id="IPR028082">
    <property type="entry name" value="Peripla_BP_I"/>
</dbReference>
<feature type="domain" description="HTH lacI-type" evidence="5">
    <location>
        <begin position="3"/>
        <end position="57"/>
    </location>
</feature>
<dbReference type="GO" id="GO:0000976">
    <property type="term" value="F:transcription cis-regulatory region binding"/>
    <property type="evidence" value="ECO:0007669"/>
    <property type="project" value="TreeGrafter"/>
</dbReference>
<dbReference type="PANTHER" id="PTHR30146">
    <property type="entry name" value="LACI-RELATED TRANSCRIPTIONAL REPRESSOR"/>
    <property type="match status" value="1"/>
</dbReference>
<evidence type="ECO:0000313" key="7">
    <source>
        <dbReference type="EMBL" id="MDC4242195.1"/>
    </source>
</evidence>
<dbReference type="Gene3D" id="1.10.260.40">
    <property type="entry name" value="lambda repressor-like DNA-binding domains"/>
    <property type="match status" value="1"/>
</dbReference>
<feature type="domain" description="HTH cro/C1-type" evidence="6">
    <location>
        <begin position="4"/>
        <end position="47"/>
    </location>
</feature>
<evidence type="ECO:0000256" key="3">
    <source>
        <dbReference type="ARBA" id="ARBA00023125"/>
    </source>
</evidence>
<proteinExistence type="predicted"/>
<evidence type="ECO:0000256" key="1">
    <source>
        <dbReference type="ARBA" id="ARBA00022491"/>
    </source>
</evidence>
<keyword evidence="8" id="KW-1185">Reference proteome</keyword>
<dbReference type="Pfam" id="PF00356">
    <property type="entry name" value="LacI"/>
    <property type="match status" value="1"/>
</dbReference>
<dbReference type="InterPro" id="IPR001387">
    <property type="entry name" value="Cro/C1-type_HTH"/>
</dbReference>
<keyword evidence="3" id="KW-0238">DNA-binding</keyword>
<dbReference type="Gene3D" id="3.40.50.2300">
    <property type="match status" value="2"/>
</dbReference>
<comment type="caution">
    <text evidence="7">The sequence shown here is derived from an EMBL/GenBank/DDBJ whole genome shotgun (WGS) entry which is preliminary data.</text>
</comment>
<dbReference type="PROSITE" id="PS50932">
    <property type="entry name" value="HTH_LACI_2"/>
    <property type="match status" value="1"/>
</dbReference>
<dbReference type="PROSITE" id="PS50943">
    <property type="entry name" value="HTH_CROC1"/>
    <property type="match status" value="1"/>
</dbReference>
<gene>
    <name evidence="7" type="ORF">NE398_18860</name>
</gene>
<dbReference type="CDD" id="cd01392">
    <property type="entry name" value="HTH_LacI"/>
    <property type="match status" value="1"/>
</dbReference>
<dbReference type="Proteomes" id="UP001141183">
    <property type="component" value="Unassembled WGS sequence"/>
</dbReference>
<dbReference type="Pfam" id="PF00532">
    <property type="entry name" value="Peripla_BP_1"/>
    <property type="match status" value="1"/>
</dbReference>
<dbReference type="SUPFAM" id="SSF47413">
    <property type="entry name" value="lambda repressor-like DNA-binding domains"/>
    <property type="match status" value="1"/>
</dbReference>